<feature type="domain" description="Diphthamide synthase" evidence="7">
    <location>
        <begin position="16"/>
        <end position="245"/>
    </location>
</feature>
<proteinExistence type="predicted"/>
<dbReference type="FunFam" id="3.40.50.620:FF:000145">
    <property type="entry name" value="ATP-binding domain containing protein"/>
    <property type="match status" value="1"/>
</dbReference>
<name>A0A4Q1BJ68_TREME</name>
<dbReference type="CDD" id="cd06156">
    <property type="entry name" value="eu_AANH_C_2"/>
    <property type="match status" value="1"/>
</dbReference>
<evidence type="ECO:0000259" key="7">
    <source>
        <dbReference type="Pfam" id="PF01902"/>
    </source>
</evidence>
<comment type="catalytic activity">
    <reaction evidence="5">
        <text>diphthine-[translation elongation factor 2] + NH4(+) + ATP = diphthamide-[translation elongation factor 2] + AMP + diphosphate + H(+)</text>
        <dbReference type="Rhea" id="RHEA:19753"/>
        <dbReference type="Rhea" id="RHEA-COMP:10172"/>
        <dbReference type="Rhea" id="RHEA-COMP:10174"/>
        <dbReference type="ChEBI" id="CHEBI:15378"/>
        <dbReference type="ChEBI" id="CHEBI:16692"/>
        <dbReference type="ChEBI" id="CHEBI:28938"/>
        <dbReference type="ChEBI" id="CHEBI:30616"/>
        <dbReference type="ChEBI" id="CHEBI:33019"/>
        <dbReference type="ChEBI" id="CHEBI:82696"/>
        <dbReference type="ChEBI" id="CHEBI:456215"/>
        <dbReference type="EC" id="6.3.1.14"/>
    </reaction>
</comment>
<dbReference type="Gene3D" id="3.30.1330.40">
    <property type="entry name" value="RutC-like"/>
    <property type="match status" value="2"/>
</dbReference>
<dbReference type="OrthoDB" id="686384at2759"/>
<dbReference type="AlphaFoldDB" id="A0A4Q1BJ68"/>
<evidence type="ECO:0000313" key="9">
    <source>
        <dbReference type="Proteomes" id="UP000289152"/>
    </source>
</evidence>
<keyword evidence="9" id="KW-1185">Reference proteome</keyword>
<dbReference type="STRING" id="5217.A0A4Q1BJ68"/>
<dbReference type="InterPro" id="IPR014729">
    <property type="entry name" value="Rossmann-like_a/b/a_fold"/>
</dbReference>
<dbReference type="VEuPathDB" id="FungiDB:TREMEDRAFT_40163"/>
<dbReference type="EC" id="6.3.1.14" evidence="1"/>
<dbReference type="Pfam" id="PF01902">
    <property type="entry name" value="Diphthami_syn_2"/>
    <property type="match status" value="1"/>
</dbReference>
<dbReference type="Gene3D" id="3.90.1490.10">
    <property type="entry name" value="putative n-type atp pyrophosphatase, domain 2"/>
    <property type="match status" value="1"/>
</dbReference>
<feature type="compositionally biased region" description="Polar residues" evidence="6">
    <location>
        <begin position="597"/>
        <end position="610"/>
    </location>
</feature>
<dbReference type="InterPro" id="IPR002761">
    <property type="entry name" value="Diphthami_syn_dom"/>
</dbReference>
<protein>
    <recommendedName>
        <fullName evidence="2">Diphthine--ammonia ligase</fullName>
        <ecNumber evidence="1">6.3.1.14</ecNumber>
    </recommendedName>
    <alternativeName>
        <fullName evidence="3">Diphthamide synthase</fullName>
    </alternativeName>
    <alternativeName>
        <fullName evidence="4">Diphthamide synthetase</fullName>
    </alternativeName>
</protein>
<dbReference type="PANTHER" id="PTHR12196">
    <property type="entry name" value="DOMAIN OF UNKNOWN FUNCTION 71 DUF71 -CONTAINING PROTEIN"/>
    <property type="match status" value="1"/>
</dbReference>
<evidence type="ECO:0000256" key="6">
    <source>
        <dbReference type="SAM" id="MobiDB-lite"/>
    </source>
</evidence>
<dbReference type="SUPFAM" id="SSF52402">
    <property type="entry name" value="Adenine nucleotide alpha hydrolases-like"/>
    <property type="match status" value="1"/>
</dbReference>
<dbReference type="GO" id="GO:0017183">
    <property type="term" value="P:protein histidyl modification to diphthamide"/>
    <property type="evidence" value="ECO:0007669"/>
    <property type="project" value="TreeGrafter"/>
</dbReference>
<feature type="region of interest" description="Disordered" evidence="6">
    <location>
        <begin position="597"/>
        <end position="635"/>
    </location>
</feature>
<evidence type="ECO:0000256" key="3">
    <source>
        <dbReference type="ARBA" id="ARBA00029814"/>
    </source>
</evidence>
<evidence type="ECO:0000313" key="8">
    <source>
        <dbReference type="EMBL" id="RXK37738.1"/>
    </source>
</evidence>
<dbReference type="PANTHER" id="PTHR12196:SF2">
    <property type="entry name" value="DIPHTHINE--AMMONIA LIGASE"/>
    <property type="match status" value="1"/>
</dbReference>
<comment type="caution">
    <text evidence="8">The sequence shown here is derived from an EMBL/GenBank/DDBJ whole genome shotgun (WGS) entry which is preliminary data.</text>
</comment>
<dbReference type="InterPro" id="IPR035959">
    <property type="entry name" value="RutC-like_sf"/>
</dbReference>
<dbReference type="NCBIfam" id="TIGR00290">
    <property type="entry name" value="MJ0570_dom"/>
    <property type="match status" value="1"/>
</dbReference>
<dbReference type="Proteomes" id="UP000289152">
    <property type="component" value="Unassembled WGS sequence"/>
</dbReference>
<evidence type="ECO:0000256" key="1">
    <source>
        <dbReference type="ARBA" id="ARBA00012089"/>
    </source>
</evidence>
<sequence length="748" mass="82622">MSSNDVVSIPGPKHMVIALLSGGKDSCFNLLHCQANGHQVVAIATLIPEEGVDELDSHLYQSVGTRLIPFIAQASGLPLYTRVIRGKALERGAEYGSRSHIAVNEGDEGDETEDLYELLREVMIAHPEATALSSGAILSSYQRLRIEHVCSRLGLASLAYLWQQPQLSLLDSMIKCGMEVVIVKVAGVGLGVDVVGKRLEMVLPLLKRLEKEYGSHPAGEGGEYETITLSSPLWSHRLYILSSEVIITDPEPYPVAYLRVETAEIEPKANWSKPSVRELRNMLGLPSPESHLLQYKSDEEDEESEMAEGSVLLGSEPGGLDQLSRSIYQNQGTSRVHFVKRGQWFVLSIQGRSLPGQSVEMELKEAFESLSVKMKENGLSLPIHATHITFLLSSMSLFVAANALYATYFGTSPPSRATVAVPLPPGQRVRLEVIGFDDRFVGFEGRQALHVQSLSYWAPANIGPYSQAVIVNSRVHLAGQIPLLPASLTIPIHQSSHSPYALQSVLALRHVRRVLTLLRDKSSTGGGWEGWCELAICWWASSPLTTNSPPSGEPERMLEMEGVEMDCFETPIIFLQASELPRGALVEYQVNWNTGRRTFSPLSPNESNEGSGFIRSSPDNDCLTPDQEFDEDENTDRLESNYDQETLRGKCSHGSDERSKWEICMSDPIGGGRGLVFLDGMISEEVRSLVRKLGGVSVRVYYTHQIDLTTIQSKLPDISNTCITFIPVLSIHDRHLNFYPLAMDIFIP</sequence>
<organism evidence="8 9">
    <name type="scientific">Tremella mesenterica</name>
    <name type="common">Jelly fungus</name>
    <dbReference type="NCBI Taxonomy" id="5217"/>
    <lineage>
        <taxon>Eukaryota</taxon>
        <taxon>Fungi</taxon>
        <taxon>Dikarya</taxon>
        <taxon>Basidiomycota</taxon>
        <taxon>Agaricomycotina</taxon>
        <taxon>Tremellomycetes</taxon>
        <taxon>Tremellales</taxon>
        <taxon>Tremellaceae</taxon>
        <taxon>Tremella</taxon>
    </lineage>
</organism>
<evidence type="ECO:0000256" key="4">
    <source>
        <dbReference type="ARBA" id="ARBA00031552"/>
    </source>
</evidence>
<gene>
    <name evidence="8" type="ORF">M231_04987</name>
</gene>
<accession>A0A4Q1BJ68</accession>
<dbReference type="InParanoid" id="A0A4Q1BJ68"/>
<evidence type="ECO:0000256" key="2">
    <source>
        <dbReference type="ARBA" id="ARBA00018426"/>
    </source>
</evidence>
<dbReference type="FunCoup" id="A0A4Q1BJ68">
    <property type="interactions" value="17"/>
</dbReference>
<dbReference type="CDD" id="cd01994">
    <property type="entry name" value="AANH_PF0828-like"/>
    <property type="match status" value="1"/>
</dbReference>
<evidence type="ECO:0000256" key="5">
    <source>
        <dbReference type="ARBA" id="ARBA00048108"/>
    </source>
</evidence>
<dbReference type="GO" id="GO:0017178">
    <property type="term" value="F:diphthine-ammonia ligase activity"/>
    <property type="evidence" value="ECO:0007669"/>
    <property type="project" value="UniProtKB-EC"/>
</dbReference>
<reference evidence="8 9" key="1">
    <citation type="submission" date="2016-06" db="EMBL/GenBank/DDBJ databases">
        <title>Evolution of pathogenesis and genome organization in the Tremellales.</title>
        <authorList>
            <person name="Cuomo C."/>
            <person name="Litvintseva A."/>
            <person name="Heitman J."/>
            <person name="Chen Y."/>
            <person name="Sun S."/>
            <person name="Springer D."/>
            <person name="Dromer F."/>
            <person name="Young S."/>
            <person name="Zeng Q."/>
            <person name="Chapman S."/>
            <person name="Gujja S."/>
            <person name="Saif S."/>
            <person name="Birren B."/>
        </authorList>
    </citation>
    <scope>NUCLEOTIDE SEQUENCE [LARGE SCALE GENOMIC DNA]</scope>
    <source>
        <strain evidence="8 9">ATCC 28783</strain>
    </source>
</reference>
<dbReference type="InterPro" id="IPR030662">
    <property type="entry name" value="DPH6/MJ0570"/>
</dbReference>
<dbReference type="Gene3D" id="3.40.50.620">
    <property type="entry name" value="HUPs"/>
    <property type="match status" value="1"/>
</dbReference>
<dbReference type="EMBL" id="SDIL01000061">
    <property type="protein sequence ID" value="RXK37738.1"/>
    <property type="molecule type" value="Genomic_DNA"/>
</dbReference>
<dbReference type="SUPFAM" id="SSF55298">
    <property type="entry name" value="YjgF-like"/>
    <property type="match status" value="2"/>
</dbReference>